<reference evidence="1" key="1">
    <citation type="submission" date="2021-02" db="EMBL/GenBank/DDBJ databases">
        <authorList>
            <person name="Dougan E. K."/>
            <person name="Rhodes N."/>
            <person name="Thang M."/>
            <person name="Chan C."/>
        </authorList>
    </citation>
    <scope>NUCLEOTIDE SEQUENCE</scope>
</reference>
<evidence type="ECO:0000313" key="1">
    <source>
        <dbReference type="EMBL" id="CAE7178992.1"/>
    </source>
</evidence>
<evidence type="ECO:0000313" key="2">
    <source>
        <dbReference type="Proteomes" id="UP000601435"/>
    </source>
</evidence>
<sequence length="143" mass="16201">MASKKQPSVVAVLNKGLDPTEKWSLYDSVFWKHELPTLGVEVANSAMKHEFDCRPQLLLVDMRGTCQKLVNVVTFQLKTARWEPDEVLQLLDEKPIICFDCAEGQCDLDAALAAKVRSCLGKDWLSSVRNWFRPPKCPYLYGA</sequence>
<comment type="caution">
    <text evidence="1">The sequence shown here is derived from an EMBL/GenBank/DDBJ whole genome shotgun (WGS) entry which is preliminary data.</text>
</comment>
<gene>
    <name evidence="1" type="ORF">SNEC2469_LOCUS669</name>
</gene>
<name>A0A812ISP7_9DINO</name>
<keyword evidence="2" id="KW-1185">Reference proteome</keyword>
<organism evidence="1 2">
    <name type="scientific">Symbiodinium necroappetens</name>
    <dbReference type="NCBI Taxonomy" id="1628268"/>
    <lineage>
        <taxon>Eukaryota</taxon>
        <taxon>Sar</taxon>
        <taxon>Alveolata</taxon>
        <taxon>Dinophyceae</taxon>
        <taxon>Suessiales</taxon>
        <taxon>Symbiodiniaceae</taxon>
        <taxon>Symbiodinium</taxon>
    </lineage>
</organism>
<proteinExistence type="predicted"/>
<protein>
    <submittedName>
        <fullName evidence="1">Uncharacterized protein</fullName>
    </submittedName>
</protein>
<accession>A0A812ISP7</accession>
<dbReference type="Proteomes" id="UP000601435">
    <property type="component" value="Unassembled WGS sequence"/>
</dbReference>
<dbReference type="AlphaFoldDB" id="A0A812ISP7"/>
<dbReference type="EMBL" id="CAJNJA010004299">
    <property type="protein sequence ID" value="CAE7178992.1"/>
    <property type="molecule type" value="Genomic_DNA"/>
</dbReference>